<evidence type="ECO:0000256" key="1">
    <source>
        <dbReference type="SAM" id="MobiDB-lite"/>
    </source>
</evidence>
<dbReference type="Gene3D" id="1.10.287.1080">
    <property type="entry name" value="MazG-like"/>
    <property type="match status" value="1"/>
</dbReference>
<sequence length="119" mass="13457">MVISSLQALLADFAHERDWGQFHTPKNLAMALVGEAGELAAEFQWLTPEDSARVMADPHRAEAVRQEMADVFSYLLRLADVLDVDLDQALRDKVELNRKRYPTEHARGSSAKYTAFEQP</sequence>
<evidence type="ECO:0000313" key="2">
    <source>
        <dbReference type="EMBL" id="MDA0566466.1"/>
    </source>
</evidence>
<reference evidence="2" key="1">
    <citation type="submission" date="2021-10" db="EMBL/GenBank/DDBJ databases">
        <title>Streptomonospora sp. nov., isolated from mangrove soil.</title>
        <authorList>
            <person name="Chen X."/>
            <person name="Ge X."/>
            <person name="Liu W."/>
        </authorList>
    </citation>
    <scope>NUCLEOTIDE SEQUENCE</scope>
    <source>
        <strain evidence="2">S1-112</strain>
    </source>
</reference>
<dbReference type="PANTHER" id="PTHR46523:SF1">
    <property type="entry name" value="DCTP PYROPHOSPHATASE 1"/>
    <property type="match status" value="1"/>
</dbReference>
<dbReference type="PANTHER" id="PTHR46523">
    <property type="entry name" value="DCTP PYROPHOSPHATASE 1"/>
    <property type="match status" value="1"/>
</dbReference>
<dbReference type="CDD" id="cd11537">
    <property type="entry name" value="NTP-PPase_RS21-C6_like"/>
    <property type="match status" value="1"/>
</dbReference>
<dbReference type="Pfam" id="PF12643">
    <property type="entry name" value="MazG-like"/>
    <property type="match status" value="1"/>
</dbReference>
<dbReference type="RefSeq" id="WP_270073723.1">
    <property type="nucleotide sequence ID" value="NZ_JAJAQC010000036.1"/>
</dbReference>
<protein>
    <submittedName>
        <fullName evidence="2">Nucleotide pyrophosphohydrolase</fullName>
    </submittedName>
</protein>
<name>A0A9X3NY35_9ACTN</name>
<dbReference type="Proteomes" id="UP001140076">
    <property type="component" value="Unassembled WGS sequence"/>
</dbReference>
<dbReference type="GO" id="GO:0047429">
    <property type="term" value="F:nucleoside triphosphate diphosphatase activity"/>
    <property type="evidence" value="ECO:0007669"/>
    <property type="project" value="InterPro"/>
</dbReference>
<accession>A0A9X3NY35</accession>
<gene>
    <name evidence="2" type="ORF">LG943_19410</name>
</gene>
<dbReference type="GO" id="GO:0009143">
    <property type="term" value="P:nucleoside triphosphate catabolic process"/>
    <property type="evidence" value="ECO:0007669"/>
    <property type="project" value="InterPro"/>
</dbReference>
<comment type="caution">
    <text evidence="2">The sequence shown here is derived from an EMBL/GenBank/DDBJ whole genome shotgun (WGS) entry which is preliminary data.</text>
</comment>
<keyword evidence="3" id="KW-1185">Reference proteome</keyword>
<proteinExistence type="predicted"/>
<dbReference type="SUPFAM" id="SSF101386">
    <property type="entry name" value="all-alpha NTP pyrophosphatases"/>
    <property type="match status" value="1"/>
</dbReference>
<dbReference type="InterPro" id="IPR025984">
    <property type="entry name" value="DCTPP"/>
</dbReference>
<dbReference type="EMBL" id="JAJAQC010000036">
    <property type="protein sequence ID" value="MDA0566466.1"/>
    <property type="molecule type" value="Genomic_DNA"/>
</dbReference>
<dbReference type="InterPro" id="IPR052555">
    <property type="entry name" value="dCTP_Pyrophosphatase"/>
</dbReference>
<dbReference type="AlphaFoldDB" id="A0A9X3NY35"/>
<organism evidence="2 3">
    <name type="scientific">Streptomonospora mangrovi</name>
    <dbReference type="NCBI Taxonomy" id="2883123"/>
    <lineage>
        <taxon>Bacteria</taxon>
        <taxon>Bacillati</taxon>
        <taxon>Actinomycetota</taxon>
        <taxon>Actinomycetes</taxon>
        <taxon>Streptosporangiales</taxon>
        <taxon>Nocardiopsidaceae</taxon>
        <taxon>Streptomonospora</taxon>
    </lineage>
</organism>
<dbReference type="PIRSF" id="PIRSF029826">
    <property type="entry name" value="UCP029826_pph"/>
    <property type="match status" value="1"/>
</dbReference>
<feature type="region of interest" description="Disordered" evidence="1">
    <location>
        <begin position="100"/>
        <end position="119"/>
    </location>
</feature>
<evidence type="ECO:0000313" key="3">
    <source>
        <dbReference type="Proteomes" id="UP001140076"/>
    </source>
</evidence>